<organism evidence="2 3">
    <name type="scientific">Flavobacterium nitrogenifigens</name>
    <dbReference type="NCBI Taxonomy" id="1617283"/>
    <lineage>
        <taxon>Bacteria</taxon>
        <taxon>Pseudomonadati</taxon>
        <taxon>Bacteroidota</taxon>
        <taxon>Flavobacteriia</taxon>
        <taxon>Flavobacteriales</taxon>
        <taxon>Flavobacteriaceae</taxon>
        <taxon>Flavobacterium</taxon>
    </lineage>
</organism>
<dbReference type="AlphaFoldDB" id="A0A7W7J1J5"/>
<accession>A0A7W7J1J5</accession>
<sequence length="259" mass="29252">MKKLLIIFTALSLFAISCTSEDSNASEDKSILPKTISYVYPNIYLGTNTKSTLSYNGNKIVSSTDENSKTIFTYTGDVITKQEVFDVDQQGKETKTDEAVYTYENGKLKTRIFREGITAQYPDGEYIAKTVYNHASNGTISYINYQVDNKTKAETKDSEGILTYENGNLVKHQLGNSTYVYEYDTKNNPLKNILSFDLLLNEISEIGKNNVVKTTFNSSLNSNTATYLTNYIYNEKDYPTRQTSYSGGGSIEYEIEFTY</sequence>
<name>A0A7W7J1J5_9FLAO</name>
<comment type="caution">
    <text evidence="2">The sequence shown here is derived from an EMBL/GenBank/DDBJ whole genome shotgun (WGS) entry which is preliminary data.</text>
</comment>
<keyword evidence="1" id="KW-0732">Signal</keyword>
<evidence type="ECO:0000313" key="2">
    <source>
        <dbReference type="EMBL" id="MBB4804487.1"/>
    </source>
</evidence>
<feature type="signal peptide" evidence="1">
    <location>
        <begin position="1"/>
        <end position="25"/>
    </location>
</feature>
<keyword evidence="3" id="KW-1185">Reference proteome</keyword>
<dbReference type="Proteomes" id="UP000561681">
    <property type="component" value="Unassembled WGS sequence"/>
</dbReference>
<dbReference type="PROSITE" id="PS51257">
    <property type="entry name" value="PROKAR_LIPOPROTEIN"/>
    <property type="match status" value="1"/>
</dbReference>
<reference evidence="2 3" key="1">
    <citation type="submission" date="2020-08" db="EMBL/GenBank/DDBJ databases">
        <title>Functional genomics of gut bacteria from endangered species of beetles.</title>
        <authorList>
            <person name="Carlos-Shanley C."/>
        </authorList>
    </citation>
    <scope>NUCLEOTIDE SEQUENCE [LARGE SCALE GENOMIC DNA]</scope>
    <source>
        <strain evidence="2 3">S00142</strain>
    </source>
</reference>
<evidence type="ECO:0000256" key="1">
    <source>
        <dbReference type="SAM" id="SignalP"/>
    </source>
</evidence>
<evidence type="ECO:0008006" key="4">
    <source>
        <dbReference type="Google" id="ProtNLM"/>
    </source>
</evidence>
<dbReference type="EMBL" id="JACHLD010000010">
    <property type="protein sequence ID" value="MBB4804487.1"/>
    <property type="molecule type" value="Genomic_DNA"/>
</dbReference>
<protein>
    <recommendedName>
        <fullName evidence="4">YD repeat-containing protein</fullName>
    </recommendedName>
</protein>
<evidence type="ECO:0000313" key="3">
    <source>
        <dbReference type="Proteomes" id="UP000561681"/>
    </source>
</evidence>
<dbReference type="RefSeq" id="WP_184167757.1">
    <property type="nucleotide sequence ID" value="NZ_JACHLD010000010.1"/>
</dbReference>
<feature type="chain" id="PRO_5031448539" description="YD repeat-containing protein" evidence="1">
    <location>
        <begin position="26"/>
        <end position="259"/>
    </location>
</feature>
<proteinExistence type="predicted"/>
<gene>
    <name evidence="2" type="ORF">HNP37_004579</name>
</gene>